<evidence type="ECO:0008006" key="4">
    <source>
        <dbReference type="Google" id="ProtNLM"/>
    </source>
</evidence>
<dbReference type="AlphaFoldDB" id="A0A3A4R6Z7"/>
<keyword evidence="1" id="KW-0732">Signal</keyword>
<protein>
    <recommendedName>
        <fullName evidence="4">Right-handed parallel beta-helix repeat-containing protein</fullName>
    </recommendedName>
</protein>
<dbReference type="InterPro" id="IPR011050">
    <property type="entry name" value="Pectin_lyase_fold/virulence"/>
</dbReference>
<comment type="caution">
    <text evidence="2">The sequence shown here is derived from an EMBL/GenBank/DDBJ whole genome shotgun (WGS) entry which is preliminary data.</text>
</comment>
<dbReference type="SUPFAM" id="SSF51126">
    <property type="entry name" value="Pectin lyase-like"/>
    <property type="match status" value="1"/>
</dbReference>
<reference evidence="2 3" key="1">
    <citation type="journal article" date="2017" name="ISME J.">
        <title>Energy and carbon metabolisms in a deep terrestrial subsurface fluid microbial community.</title>
        <authorList>
            <person name="Momper L."/>
            <person name="Jungbluth S.P."/>
            <person name="Lee M.D."/>
            <person name="Amend J.P."/>
        </authorList>
    </citation>
    <scope>NUCLEOTIDE SEQUENCE [LARGE SCALE GENOMIC DNA]</scope>
    <source>
        <strain evidence="2">SURF_26</strain>
    </source>
</reference>
<dbReference type="Proteomes" id="UP000266426">
    <property type="component" value="Unassembled WGS sequence"/>
</dbReference>
<evidence type="ECO:0000313" key="2">
    <source>
        <dbReference type="EMBL" id="RJP62273.1"/>
    </source>
</evidence>
<proteinExistence type="predicted"/>
<dbReference type="EMBL" id="QZJZ01000003">
    <property type="protein sequence ID" value="RJP62273.1"/>
    <property type="molecule type" value="Genomic_DNA"/>
</dbReference>
<evidence type="ECO:0000313" key="3">
    <source>
        <dbReference type="Proteomes" id="UP000266426"/>
    </source>
</evidence>
<feature type="signal peptide" evidence="1">
    <location>
        <begin position="1"/>
        <end position="27"/>
    </location>
</feature>
<accession>A0A3A4R6Z7</accession>
<sequence length="642" mass="68877">MKMYIRKSYAGACIAIVTLLFSSTASSKHPKAVYLHQSDFTNGTYIIHKPGIYRLAEDISFNPHPPGSLGEDGITALDAYTGGRPFPSQFGSLEDGKYDPAAFGIGFFAAIVIQANNVVLDLNGHTIEQSKEHALLQRFFAVIELSDQPFVPGQGPSDFGTDITCAENVWIKNGIIGRSAHHGIHGNANKNIFITNVDFVDFEVAAIALNGVEGLTVIGSTAMNREDVPIVGTFSTARFITPYIDWLVDTGSTTTLTVQGAPLSAVDIRNALRDAINNAYEDIITDGLGFVDEAEHPEEYALFHNKHGIIDGNAYGYLINKFGVAVGGFPYQPPVPSKNILFRDVHILSERAFINEVIALKLNGKQAMDPVGALFMLKNLHPDTGVPLTVSSLDDSAAVYIGTTLSNAQALVAKASLNNEFPSFLSTTRLNITQAVIDWIENGTTLDTLVLSPDDYICNGDTMFHVNKGVIGFKMDAAKNVLMHNTSASNLENLGEVGSEICGNYVKSHPDATLPGYGGAKVRGYTFAGSKNVIVCNSSASNLKSLAGTVTGFDILTDSENISLKDIDVSNIEAGLSFVPNGGPNEEPDALGVHISQDAGKVILNKISVDNFTAFDEEDDIRDDSGNATIVPACKKKHCLKH</sequence>
<gene>
    <name evidence="2" type="ORF">C4541_00145</name>
</gene>
<evidence type="ECO:0000256" key="1">
    <source>
        <dbReference type="SAM" id="SignalP"/>
    </source>
</evidence>
<feature type="chain" id="PRO_5017209847" description="Right-handed parallel beta-helix repeat-containing protein" evidence="1">
    <location>
        <begin position="28"/>
        <end position="642"/>
    </location>
</feature>
<organism evidence="2 3">
    <name type="scientific">Candidatus Auribacter fodinae</name>
    <dbReference type="NCBI Taxonomy" id="2093366"/>
    <lineage>
        <taxon>Bacteria</taxon>
        <taxon>Pseudomonadati</taxon>
        <taxon>Candidatus Auribacterota</taxon>
        <taxon>Candidatus Auribacteria</taxon>
        <taxon>Candidatus Auribacterales</taxon>
        <taxon>Candidatus Auribacteraceae</taxon>
        <taxon>Candidatus Auribacter</taxon>
    </lineage>
</organism>
<name>A0A3A4R6Z7_9BACT</name>